<evidence type="ECO:0000313" key="3">
    <source>
        <dbReference type="Proteomes" id="UP000294678"/>
    </source>
</evidence>
<comment type="caution">
    <text evidence="2">The sequence shown here is derived from an EMBL/GenBank/DDBJ whole genome shotgun (WGS) entry which is preliminary data.</text>
</comment>
<dbReference type="AlphaFoldDB" id="A0AA46DZD4"/>
<accession>A0AA46DZD4</accession>
<dbReference type="Proteomes" id="UP000294678">
    <property type="component" value="Unassembled WGS sequence"/>
</dbReference>
<sequence length="242" mass="27479">MKKFISIIFLLISLVIYATPAVTGVTGTMDFPSAYILREKNYTISGNVDNNQSRKNDTLSADAVFEIGYLPQIETGFKLSTNNSELDQTFIQSNIKFQIVKEEDNPAIAIGYVEYDEYEAMADQKNEDGKNLTEAYVYLVMSKRLKSVENKVMDLSLGFKYGTTIEKKGMTDYFLTLEAPIYTKVKLLGELYTYEKEDNKKIITGNIGGEFLTRDTLRTKVFWRLRNSSFGVAVTYIGLINK</sequence>
<evidence type="ECO:0000313" key="2">
    <source>
        <dbReference type="EMBL" id="TDT71798.1"/>
    </source>
</evidence>
<dbReference type="EMBL" id="SOBG01000002">
    <property type="protein sequence ID" value="TDT71798.1"/>
    <property type="molecule type" value="Genomic_DNA"/>
</dbReference>
<keyword evidence="1" id="KW-0732">Signal</keyword>
<evidence type="ECO:0000256" key="1">
    <source>
        <dbReference type="SAM" id="SignalP"/>
    </source>
</evidence>
<dbReference type="RefSeq" id="WP_134112394.1">
    <property type="nucleotide sequence ID" value="NZ_SOBG01000002.1"/>
</dbReference>
<keyword evidence="3" id="KW-1185">Reference proteome</keyword>
<feature type="chain" id="PRO_5041351742" evidence="1">
    <location>
        <begin position="19"/>
        <end position="242"/>
    </location>
</feature>
<name>A0AA46DZD4_9FUSO</name>
<reference evidence="2 3" key="1">
    <citation type="submission" date="2019-03" db="EMBL/GenBank/DDBJ databases">
        <title>Genomic Encyclopedia of Type Strains, Phase IV (KMG-IV): sequencing the most valuable type-strain genomes for metagenomic binning, comparative biology and taxonomic classification.</title>
        <authorList>
            <person name="Goeker M."/>
        </authorList>
    </citation>
    <scope>NUCLEOTIDE SEQUENCE [LARGE SCALE GENOMIC DNA]</scope>
    <source>
        <strain evidence="2 3">DSM 100055</strain>
    </source>
</reference>
<proteinExistence type="predicted"/>
<protein>
    <submittedName>
        <fullName evidence="2">Uncharacterized protein</fullName>
    </submittedName>
</protein>
<feature type="signal peptide" evidence="1">
    <location>
        <begin position="1"/>
        <end position="18"/>
    </location>
</feature>
<gene>
    <name evidence="2" type="ORF">EV215_0482</name>
</gene>
<organism evidence="2 3">
    <name type="scientific">Hypnocyclicus thermotrophus</name>
    <dbReference type="NCBI Taxonomy" id="1627895"/>
    <lineage>
        <taxon>Bacteria</taxon>
        <taxon>Fusobacteriati</taxon>
        <taxon>Fusobacteriota</taxon>
        <taxon>Fusobacteriia</taxon>
        <taxon>Fusobacteriales</taxon>
        <taxon>Fusobacteriaceae</taxon>
        <taxon>Hypnocyclicus</taxon>
    </lineage>
</organism>